<reference evidence="1 2" key="1">
    <citation type="submission" date="2019-06" db="EMBL/GenBank/DDBJ databases">
        <title>Whole genome shotgun sequence of Komagataeibacter hansenii NBRC 14820.</title>
        <authorList>
            <person name="Hosoyama A."/>
            <person name="Uohara A."/>
            <person name="Ohji S."/>
            <person name="Ichikawa N."/>
        </authorList>
    </citation>
    <scope>NUCLEOTIDE SEQUENCE [LARGE SCALE GENOMIC DNA]</scope>
    <source>
        <strain evidence="1 2">NBRC 14820</strain>
    </source>
</reference>
<accession>A0ABQ0SCU0</accession>
<keyword evidence="2" id="KW-1185">Reference proteome</keyword>
<evidence type="ECO:0000313" key="2">
    <source>
        <dbReference type="Proteomes" id="UP000319478"/>
    </source>
</evidence>
<proteinExistence type="predicted"/>
<protein>
    <submittedName>
        <fullName evidence="1">Uncharacterized protein</fullName>
    </submittedName>
</protein>
<comment type="caution">
    <text evidence="1">The sequence shown here is derived from an EMBL/GenBank/DDBJ whole genome shotgun (WGS) entry which is preliminary data.</text>
</comment>
<organism evidence="1 2">
    <name type="scientific">Novacetimonas hansenii</name>
    <name type="common">Komagataeibacter hansenii</name>
    <dbReference type="NCBI Taxonomy" id="436"/>
    <lineage>
        <taxon>Bacteria</taxon>
        <taxon>Pseudomonadati</taxon>
        <taxon>Pseudomonadota</taxon>
        <taxon>Alphaproteobacteria</taxon>
        <taxon>Acetobacterales</taxon>
        <taxon>Acetobacteraceae</taxon>
        <taxon>Novacetimonas</taxon>
    </lineage>
</organism>
<sequence>MTAPRNTIILQSHRRMKRNSPRMSQMARRPCPQTGCLLYKQGHSITLIRPVLHNGDQAYSAPSDADWA</sequence>
<dbReference type="Proteomes" id="UP000319478">
    <property type="component" value="Unassembled WGS sequence"/>
</dbReference>
<name>A0ABQ0SCU0_NOVHA</name>
<dbReference type="EMBL" id="BJNN01000053">
    <property type="protein sequence ID" value="GEC63043.1"/>
    <property type="molecule type" value="Genomic_DNA"/>
</dbReference>
<evidence type="ECO:0000313" key="1">
    <source>
        <dbReference type="EMBL" id="GEC63043.1"/>
    </source>
</evidence>
<gene>
    <name evidence="1" type="ORF">GHA01_08920</name>
</gene>